<reference evidence="2 3" key="1">
    <citation type="submission" date="2024-01" db="EMBL/GenBank/DDBJ databases">
        <authorList>
            <person name="Waweru B."/>
        </authorList>
    </citation>
    <scope>NUCLEOTIDE SEQUENCE [LARGE SCALE GENOMIC DNA]</scope>
</reference>
<evidence type="ECO:0000313" key="2">
    <source>
        <dbReference type="EMBL" id="CAK7326665.1"/>
    </source>
</evidence>
<dbReference type="EMBL" id="CAWUPB010000851">
    <property type="protein sequence ID" value="CAK7326665.1"/>
    <property type="molecule type" value="Genomic_DNA"/>
</dbReference>
<sequence length="76" mass="9214">MEREIKLAKYRRDSSEKLQTPVLNKARNEIHKRGADNRKIPRRTILQANINKIVTVRSDNRNQEQREEEKEKERKM</sequence>
<proteinExistence type="predicted"/>
<keyword evidence="3" id="KW-1185">Reference proteome</keyword>
<organism evidence="2 3">
    <name type="scientific">Dovyalis caffra</name>
    <dbReference type="NCBI Taxonomy" id="77055"/>
    <lineage>
        <taxon>Eukaryota</taxon>
        <taxon>Viridiplantae</taxon>
        <taxon>Streptophyta</taxon>
        <taxon>Embryophyta</taxon>
        <taxon>Tracheophyta</taxon>
        <taxon>Spermatophyta</taxon>
        <taxon>Magnoliopsida</taxon>
        <taxon>eudicotyledons</taxon>
        <taxon>Gunneridae</taxon>
        <taxon>Pentapetalae</taxon>
        <taxon>rosids</taxon>
        <taxon>fabids</taxon>
        <taxon>Malpighiales</taxon>
        <taxon>Salicaceae</taxon>
        <taxon>Flacourtieae</taxon>
        <taxon>Dovyalis</taxon>
    </lineage>
</organism>
<evidence type="ECO:0000256" key="1">
    <source>
        <dbReference type="SAM" id="MobiDB-lite"/>
    </source>
</evidence>
<name>A0AAV1R2B3_9ROSI</name>
<feature type="compositionally biased region" description="Basic and acidic residues" evidence="1">
    <location>
        <begin position="58"/>
        <end position="76"/>
    </location>
</feature>
<comment type="caution">
    <text evidence="2">The sequence shown here is derived from an EMBL/GenBank/DDBJ whole genome shotgun (WGS) entry which is preliminary data.</text>
</comment>
<dbReference type="AlphaFoldDB" id="A0AAV1R2B3"/>
<dbReference type="Proteomes" id="UP001314170">
    <property type="component" value="Unassembled WGS sequence"/>
</dbReference>
<gene>
    <name evidence="2" type="ORF">DCAF_LOCUS4368</name>
</gene>
<protein>
    <submittedName>
        <fullName evidence="2">Uncharacterized protein</fullName>
    </submittedName>
</protein>
<feature type="region of interest" description="Disordered" evidence="1">
    <location>
        <begin position="56"/>
        <end position="76"/>
    </location>
</feature>
<evidence type="ECO:0000313" key="3">
    <source>
        <dbReference type="Proteomes" id="UP001314170"/>
    </source>
</evidence>
<accession>A0AAV1R2B3</accession>